<evidence type="ECO:0000313" key="2">
    <source>
        <dbReference type="Proteomes" id="UP000294743"/>
    </source>
</evidence>
<sequence>MEDFTESVEETTRIEISNESILEHSWIPIVV</sequence>
<accession>A0A4R8AD14</accession>
<dbReference type="Proteomes" id="UP000294743">
    <property type="component" value="Unassembled WGS sequence"/>
</dbReference>
<protein>
    <submittedName>
        <fullName evidence="1">Uncharacterized protein</fullName>
    </submittedName>
</protein>
<reference evidence="1 2" key="1">
    <citation type="submission" date="2019-03" db="EMBL/GenBank/DDBJ databases">
        <title>Genomic Encyclopedia of Type Strains, Phase IV (KMG-IV): sequencing the most valuable type-strain genomes for metagenomic binning, comparative biology and taxonomic classification.</title>
        <authorList>
            <person name="Goeker M."/>
        </authorList>
    </citation>
    <scope>NUCLEOTIDE SEQUENCE [LARGE SCALE GENOMIC DNA]</scope>
    <source>
        <strain evidence="1 2">DSM 28867</strain>
    </source>
</reference>
<evidence type="ECO:0000313" key="1">
    <source>
        <dbReference type="EMBL" id="TDW26423.1"/>
    </source>
</evidence>
<name>A0A4R8AD14_9FIRM</name>
<gene>
    <name evidence="1" type="ORF">EDD63_101138</name>
</gene>
<proteinExistence type="predicted"/>
<dbReference type="AlphaFoldDB" id="A0A4R8AD14"/>
<keyword evidence="2" id="KW-1185">Reference proteome</keyword>
<comment type="caution">
    <text evidence="1">The sequence shown here is derived from an EMBL/GenBank/DDBJ whole genome shotgun (WGS) entry which is preliminary data.</text>
</comment>
<dbReference type="EMBL" id="SODD01000001">
    <property type="protein sequence ID" value="TDW26423.1"/>
    <property type="molecule type" value="Genomic_DNA"/>
</dbReference>
<organism evidence="1 2">
    <name type="scientific">Breznakia blatticola</name>
    <dbReference type="NCBI Taxonomy" id="1754012"/>
    <lineage>
        <taxon>Bacteria</taxon>
        <taxon>Bacillati</taxon>
        <taxon>Bacillota</taxon>
        <taxon>Erysipelotrichia</taxon>
        <taxon>Erysipelotrichales</taxon>
        <taxon>Erysipelotrichaceae</taxon>
        <taxon>Breznakia</taxon>
    </lineage>
</organism>